<keyword evidence="2" id="KW-1185">Reference proteome</keyword>
<proteinExistence type="predicted"/>
<dbReference type="EMBL" id="JAMPKM010000005">
    <property type="protein sequence ID" value="MEP0817509.1"/>
    <property type="molecule type" value="Genomic_DNA"/>
</dbReference>
<reference evidence="1 2" key="1">
    <citation type="submission" date="2022-04" db="EMBL/GenBank/DDBJ databases">
        <title>Positive selection, recombination, and allopatry shape intraspecific diversity of widespread and dominant cyanobacteria.</title>
        <authorList>
            <person name="Wei J."/>
            <person name="Shu W."/>
            <person name="Hu C."/>
        </authorList>
    </citation>
    <scope>NUCLEOTIDE SEQUENCE [LARGE SCALE GENOMIC DNA]</scope>
    <source>
        <strain evidence="1 2">GB2-A4</strain>
    </source>
</reference>
<evidence type="ECO:0000313" key="2">
    <source>
        <dbReference type="Proteomes" id="UP001464891"/>
    </source>
</evidence>
<gene>
    <name evidence="1" type="ORF">NC998_10420</name>
</gene>
<dbReference type="RefSeq" id="WP_190435579.1">
    <property type="nucleotide sequence ID" value="NZ_JAMPKM010000005.1"/>
</dbReference>
<protein>
    <recommendedName>
        <fullName evidence="3">Secreted protein</fullName>
    </recommendedName>
</protein>
<evidence type="ECO:0000313" key="1">
    <source>
        <dbReference type="EMBL" id="MEP0817509.1"/>
    </source>
</evidence>
<comment type="caution">
    <text evidence="1">The sequence shown here is derived from an EMBL/GenBank/DDBJ whole genome shotgun (WGS) entry which is preliminary data.</text>
</comment>
<organism evidence="1 2">
    <name type="scientific">Trichocoleus desertorum GB2-A4</name>
    <dbReference type="NCBI Taxonomy" id="2933944"/>
    <lineage>
        <taxon>Bacteria</taxon>
        <taxon>Bacillati</taxon>
        <taxon>Cyanobacteriota</taxon>
        <taxon>Cyanophyceae</taxon>
        <taxon>Leptolyngbyales</taxon>
        <taxon>Trichocoleusaceae</taxon>
        <taxon>Trichocoleus</taxon>
    </lineage>
</organism>
<dbReference type="Proteomes" id="UP001464891">
    <property type="component" value="Unassembled WGS sequence"/>
</dbReference>
<sequence length="199" mass="21575">MRHIDLPRYLLRLSGAPLAIAGLLVLAIPPDPAAAFLFQTQRNEYETCAANLLDAGIDPPIVAEACGEVLRPRDLANCVERITRQTSVAGLDALLTCRQVRRPLELASCVVDINRETENPALPEVLDTCRRSLLPKRFADCVVGLSRRVDDLTPTNAMATCLDAGDPVVDFAPNFIPQDASLPPRFTPLTTPVESPALP</sequence>
<evidence type="ECO:0008006" key="3">
    <source>
        <dbReference type="Google" id="ProtNLM"/>
    </source>
</evidence>
<accession>A0ABV0J6U8</accession>
<name>A0ABV0J6U8_9CYAN</name>